<dbReference type="SUPFAM" id="SSF47473">
    <property type="entry name" value="EF-hand"/>
    <property type="match status" value="1"/>
</dbReference>
<evidence type="ECO:0000313" key="10">
    <source>
        <dbReference type="Proteomes" id="UP000014500"/>
    </source>
</evidence>
<keyword evidence="4" id="KW-0106">Calcium</keyword>
<feature type="region of interest" description="Disordered" evidence="7">
    <location>
        <begin position="666"/>
        <end position="694"/>
    </location>
</feature>
<keyword evidence="6" id="KW-0175">Coiled coil</keyword>
<dbReference type="PANTHER" id="PTHR18905">
    <property type="entry name" value="NINEIN"/>
    <property type="match status" value="1"/>
</dbReference>
<dbReference type="PROSITE" id="PS00303">
    <property type="entry name" value="S100_CABP"/>
    <property type="match status" value="1"/>
</dbReference>
<reference evidence="9" key="2">
    <citation type="submission" date="2015-02" db="UniProtKB">
        <authorList>
            <consortium name="EnsemblMetazoa"/>
        </authorList>
    </citation>
    <scope>IDENTIFICATION</scope>
</reference>
<evidence type="ECO:0000313" key="9">
    <source>
        <dbReference type="EnsemblMetazoa" id="SMAR000650-PA"/>
    </source>
</evidence>
<dbReference type="eggNOG" id="ENOG502QUMH">
    <property type="taxonomic scope" value="Eukaryota"/>
</dbReference>
<feature type="domain" description="EF-hand" evidence="8">
    <location>
        <begin position="231"/>
        <end position="266"/>
    </location>
</feature>
<dbReference type="OMA" id="NDIECKF"/>
<dbReference type="InterPro" id="IPR001751">
    <property type="entry name" value="S100/CaBP7/8-like_CS"/>
</dbReference>
<evidence type="ECO:0000256" key="6">
    <source>
        <dbReference type="SAM" id="Coils"/>
    </source>
</evidence>
<evidence type="ECO:0000256" key="4">
    <source>
        <dbReference type="ARBA" id="ARBA00022837"/>
    </source>
</evidence>
<feature type="region of interest" description="Disordered" evidence="7">
    <location>
        <begin position="1083"/>
        <end position="1103"/>
    </location>
</feature>
<accession>T1IIF3</accession>
<feature type="domain" description="EF-hand" evidence="8">
    <location>
        <begin position="268"/>
        <end position="303"/>
    </location>
</feature>
<dbReference type="CDD" id="cd00051">
    <property type="entry name" value="EFh"/>
    <property type="match status" value="1"/>
</dbReference>
<feature type="region of interest" description="Disordered" evidence="7">
    <location>
        <begin position="93"/>
        <end position="125"/>
    </location>
</feature>
<keyword evidence="5" id="KW-0206">Cytoskeleton</keyword>
<dbReference type="GO" id="GO:0005509">
    <property type="term" value="F:calcium ion binding"/>
    <property type="evidence" value="ECO:0007669"/>
    <property type="project" value="InterPro"/>
</dbReference>
<evidence type="ECO:0000256" key="3">
    <source>
        <dbReference type="ARBA" id="ARBA00022553"/>
    </source>
</evidence>
<sequence>MDSQVEQNQYVAQLEEVFNSCDLSGSGHLDKSGLVRLCQRLQLEDQASFLINGLLRNDSSGTVNFDEFKDCFVALLTQSSFIDESEPVDFNLPMTSPESDMSPKYTWGNKKYGRRSRPESDDLEDLENEALSDYSDLEVFCNDSMDQSCGDRSKNIPLSVIKCDVESSFSNEISPLPSPITDTQPLFKKRRRRSIDDKTIQTFSINDIECKFTEAKCNDVNRSRIDNDNETENEYLQAIWKTLSVGKNGFLDLEELEKVCQHIGMENISQEVVSQLFDKLDIDQDGKISFQEFRHLFENGDANTATSSRSSSKSSTPQRVPHSWSGSLKPEEDCCEVAAESESGMFSSIDPDNSGHVNQETIIEFWESLGYQNGTQILKVPNFNFADIMSYRREDFGLYSSVISLLDLSNIMENLITSSDDNYHRQLALATVQQELKYSRNSLDQLKEERNKLKTDVTEANFRASMLAQEVDDQNSKLEKASQNKIRLIEKKYKEQLQALLEELSTEKDQVASQVLKAQSALQDEIAILRKESTYSKDQVYTLQAENDRFESEVRELTEKLKESERVNHSRMMELEAVAALRLKARTRFYFFATNFLDELESGKIQEQHFEKLLMELESLKLENQSLKDENDELALQIESLRQQILSRPSAKAACHKRNGSSLGEYVRNSAIKRRGHENTSSEDVEDSPSPRLGKIHCRTQEPDYTGSDLGHNYLKMEVNSEDEDLDGCDSNWQKQCLNDELAMHNNNIMSPVAAMCEVKQVFVYLRKRITEEILNDESKSEVYLNHQQKQRLEELEWERDNLEQQLDNLELKHGQDLRCLQLRLDDAVLTRTNNELVDVSSQTEISIMSDRCQQLKANLEVALNELEMSLVREVQGEELLSAFEQSYLTLRNKLSDDLQSRCEMRLAAGDSSPMIFSNGNTKVLHISSDLLQLIIDKLVHPIANVNSTGALAKSLLVLLLEFLIYTKDVVGKMGNLCGSGLMSCTNYSFLVEPVCSNLEKWLKDDDKLYFGNFDEQLEEVERKCGELEQIVNERNQILQVAQEDCLKWKFEVEKYSQKLKVHEEKSAARIANLEHQLNAILESDSDESEVKEVDETETQTEDDKFDETIEQLKGEELQLTEKCNELQSLKSHLEKEINDLRTDLKSRGVSTEQECNSSDHNHTAVELFAESLTESLPASSSSEGSCIVEINVLHNLNQRLNHLEKRCKFLEDAARTQAVEALKLQKMNNQQHHKEINHFKELLANTQSMLKQQAVDYENQLKTSDKIVKDLYVENAQLMKALQITEERQKQAEKLNVHLHDKCEALMHLVANIYKTATD</sequence>
<name>T1IIF3_STRMM</name>
<comment type="subcellular location">
    <subcellularLocation>
        <location evidence="1">Cytoplasm</location>
        <location evidence="1">Cytoskeleton</location>
        <location evidence="1">Microtubule organizing center</location>
        <location evidence="1">Centrosome</location>
    </subcellularLocation>
</comment>
<dbReference type="Gene3D" id="1.10.238.10">
    <property type="entry name" value="EF-hand"/>
    <property type="match status" value="2"/>
</dbReference>
<feature type="coiled-coil region" evidence="6">
    <location>
        <begin position="1110"/>
        <end position="1144"/>
    </location>
</feature>
<dbReference type="PROSITE" id="PS50222">
    <property type="entry name" value="EF_HAND_2"/>
    <property type="match status" value="2"/>
</dbReference>
<evidence type="ECO:0000256" key="2">
    <source>
        <dbReference type="ARBA" id="ARBA00022490"/>
    </source>
</evidence>
<protein>
    <recommendedName>
        <fullName evidence="8">EF-hand domain-containing protein</fullName>
    </recommendedName>
</protein>
<evidence type="ECO:0000256" key="7">
    <source>
        <dbReference type="SAM" id="MobiDB-lite"/>
    </source>
</evidence>
<dbReference type="HOGENOM" id="CLU_259958_0_0_1"/>
<dbReference type="PhylomeDB" id="T1IIF3"/>
<dbReference type="InterPro" id="IPR002048">
    <property type="entry name" value="EF_hand_dom"/>
</dbReference>
<dbReference type="EnsemblMetazoa" id="SMAR000650-RA">
    <property type="protein sequence ID" value="SMAR000650-PA"/>
    <property type="gene ID" value="SMAR000650"/>
</dbReference>
<organism evidence="9 10">
    <name type="scientific">Strigamia maritima</name>
    <name type="common">European centipede</name>
    <name type="synonym">Geophilus maritimus</name>
    <dbReference type="NCBI Taxonomy" id="126957"/>
    <lineage>
        <taxon>Eukaryota</taxon>
        <taxon>Metazoa</taxon>
        <taxon>Ecdysozoa</taxon>
        <taxon>Arthropoda</taxon>
        <taxon>Myriapoda</taxon>
        <taxon>Chilopoda</taxon>
        <taxon>Pleurostigmophora</taxon>
        <taxon>Geophilomorpha</taxon>
        <taxon>Linotaeniidae</taxon>
        <taxon>Strigamia</taxon>
    </lineage>
</organism>
<feature type="coiled-coil region" evidence="6">
    <location>
        <begin position="429"/>
        <end position="567"/>
    </location>
</feature>
<keyword evidence="10" id="KW-1185">Reference proteome</keyword>
<feature type="coiled-coil region" evidence="6">
    <location>
        <begin position="786"/>
        <end position="813"/>
    </location>
</feature>
<dbReference type="InterPro" id="IPR011992">
    <property type="entry name" value="EF-hand-dom_pair"/>
</dbReference>
<dbReference type="STRING" id="126957.T1IIF3"/>
<evidence type="ECO:0000256" key="5">
    <source>
        <dbReference type="ARBA" id="ARBA00023212"/>
    </source>
</evidence>
<keyword evidence="3" id="KW-0597">Phosphoprotein</keyword>
<dbReference type="PROSITE" id="PS00018">
    <property type="entry name" value="EF_HAND_1"/>
    <property type="match status" value="1"/>
</dbReference>
<evidence type="ECO:0000256" key="1">
    <source>
        <dbReference type="ARBA" id="ARBA00004300"/>
    </source>
</evidence>
<dbReference type="SMART" id="SM00054">
    <property type="entry name" value="EFh"/>
    <property type="match status" value="5"/>
</dbReference>
<evidence type="ECO:0000259" key="8">
    <source>
        <dbReference type="PROSITE" id="PS50222"/>
    </source>
</evidence>
<keyword evidence="2" id="KW-0963">Cytoplasm</keyword>
<dbReference type="Proteomes" id="UP000014500">
    <property type="component" value="Unassembled WGS sequence"/>
</dbReference>
<proteinExistence type="predicted"/>
<dbReference type="EMBL" id="AFFK01014262">
    <property type="status" value="NOT_ANNOTATED_CDS"/>
    <property type="molecule type" value="Genomic_DNA"/>
</dbReference>
<dbReference type="GO" id="GO:0034454">
    <property type="term" value="P:microtubule anchoring at centrosome"/>
    <property type="evidence" value="ECO:0007669"/>
    <property type="project" value="TreeGrafter"/>
</dbReference>
<feature type="coiled-coil region" evidence="6">
    <location>
        <begin position="610"/>
        <end position="644"/>
    </location>
</feature>
<dbReference type="PANTHER" id="PTHR18905:SF13">
    <property type="entry name" value="NON-CENTROSOMAL MICROTUBULE ARRAY"/>
    <property type="match status" value="1"/>
</dbReference>
<dbReference type="InterPro" id="IPR018247">
    <property type="entry name" value="EF_Hand_1_Ca_BS"/>
</dbReference>
<feature type="region of interest" description="Disordered" evidence="7">
    <location>
        <begin position="302"/>
        <end position="332"/>
    </location>
</feature>
<dbReference type="GO" id="GO:0005813">
    <property type="term" value="C:centrosome"/>
    <property type="evidence" value="ECO:0007669"/>
    <property type="project" value="UniProtKB-SubCell"/>
</dbReference>
<feature type="coiled-coil region" evidence="6">
    <location>
        <begin position="1269"/>
        <end position="1296"/>
    </location>
</feature>
<dbReference type="Pfam" id="PF13499">
    <property type="entry name" value="EF-hand_7"/>
    <property type="match status" value="1"/>
</dbReference>
<reference evidence="10" key="1">
    <citation type="submission" date="2011-05" db="EMBL/GenBank/DDBJ databases">
        <authorList>
            <person name="Richards S.R."/>
            <person name="Qu J."/>
            <person name="Jiang H."/>
            <person name="Jhangiani S.N."/>
            <person name="Agravi P."/>
            <person name="Goodspeed R."/>
            <person name="Gross S."/>
            <person name="Mandapat C."/>
            <person name="Jackson L."/>
            <person name="Mathew T."/>
            <person name="Pu L."/>
            <person name="Thornton R."/>
            <person name="Saada N."/>
            <person name="Wilczek-Boney K.B."/>
            <person name="Lee S."/>
            <person name="Kovar C."/>
            <person name="Wu Y."/>
            <person name="Scherer S.E."/>
            <person name="Worley K.C."/>
            <person name="Muzny D.M."/>
            <person name="Gibbs R."/>
        </authorList>
    </citation>
    <scope>NUCLEOTIDE SEQUENCE</scope>
    <source>
        <strain evidence="10">Brora</strain>
    </source>
</reference>